<dbReference type="EMBL" id="JAJNNZ010000021">
    <property type="protein sequence ID" value="MCJ2378741.1"/>
    <property type="molecule type" value="Genomic_DNA"/>
</dbReference>
<feature type="coiled-coil region" evidence="1">
    <location>
        <begin position="45"/>
        <end position="72"/>
    </location>
</feature>
<proteinExistence type="predicted"/>
<dbReference type="Proteomes" id="UP001139488">
    <property type="component" value="Unassembled WGS sequence"/>
</dbReference>
<reference evidence="2" key="1">
    <citation type="submission" date="2021-11" db="EMBL/GenBank/DDBJ databases">
        <title>Vibrio ZSDE26 sp. nov. and Vibrio ZSDZ34 sp. nov., isolated from coastal seawater in Qingdao.</title>
        <authorList>
            <person name="Zhang P."/>
        </authorList>
    </citation>
    <scope>NUCLEOTIDE SEQUENCE</scope>
    <source>
        <strain evidence="2">ZSDZ34</strain>
    </source>
</reference>
<organism evidence="2 3">
    <name type="scientific">Vibrio gelatinilyticus</name>
    <dbReference type="NCBI Taxonomy" id="2893468"/>
    <lineage>
        <taxon>Bacteria</taxon>
        <taxon>Pseudomonadati</taxon>
        <taxon>Pseudomonadota</taxon>
        <taxon>Gammaproteobacteria</taxon>
        <taxon>Vibrionales</taxon>
        <taxon>Vibrionaceae</taxon>
        <taxon>Vibrio</taxon>
    </lineage>
</organism>
<dbReference type="AlphaFoldDB" id="A0A9X1WET0"/>
<dbReference type="InterPro" id="IPR029016">
    <property type="entry name" value="GAF-like_dom_sf"/>
</dbReference>
<comment type="caution">
    <text evidence="2">The sequence shown here is derived from an EMBL/GenBank/DDBJ whole genome shotgun (WGS) entry which is preliminary data.</text>
</comment>
<sequence length="233" mass="26906">MSQFEADNLTAEVVAQYLQEHPDFFNGRESLIERLSLPYQQQGTVSLVGIQLKRQRDRIEALEEEITALMSLAARNDQTFYEFMSLQETLLKCSDFHSVIQAIRATARSLNLKSYIKLLNHEHIPHALSMDNWQRFSANHLNGKEAYLGRLRQADRDSLFSDDNAPELGSYVVLPLKRQFAQGILAFSSEDGGHFQPEMDTLFLRHLSYLVSYLSDNLVWHRHEEEHVRPNTA</sequence>
<dbReference type="InterPro" id="IPR007435">
    <property type="entry name" value="DUF484"/>
</dbReference>
<dbReference type="PANTHER" id="PTHR38765">
    <property type="entry name" value="DUF484 DOMAIN-CONTAINING PROTEIN"/>
    <property type="match status" value="1"/>
</dbReference>
<evidence type="ECO:0000313" key="2">
    <source>
        <dbReference type="EMBL" id="MCJ2378741.1"/>
    </source>
</evidence>
<dbReference type="RefSeq" id="WP_244359138.1">
    <property type="nucleotide sequence ID" value="NZ_JAJNNZ010000021.1"/>
</dbReference>
<dbReference type="Gene3D" id="3.30.450.40">
    <property type="match status" value="1"/>
</dbReference>
<gene>
    <name evidence="2" type="ORF">LNL84_18170</name>
</gene>
<accession>A0A9X1WET0</accession>
<protein>
    <submittedName>
        <fullName evidence="2">DUF484 family protein</fullName>
    </submittedName>
</protein>
<keyword evidence="3" id="KW-1185">Reference proteome</keyword>
<dbReference type="PANTHER" id="PTHR38765:SF1">
    <property type="entry name" value="DUF484 DOMAIN-CONTAINING PROTEIN"/>
    <property type="match status" value="1"/>
</dbReference>
<keyword evidence="1" id="KW-0175">Coiled coil</keyword>
<name>A0A9X1WET0_9VIBR</name>
<evidence type="ECO:0000313" key="3">
    <source>
        <dbReference type="Proteomes" id="UP001139488"/>
    </source>
</evidence>
<dbReference type="Pfam" id="PF04340">
    <property type="entry name" value="DUF484"/>
    <property type="match status" value="1"/>
</dbReference>
<evidence type="ECO:0000256" key="1">
    <source>
        <dbReference type="SAM" id="Coils"/>
    </source>
</evidence>